<gene>
    <name evidence="7" type="primary">107365004</name>
</gene>
<accession>T1KJP7</accession>
<evidence type="ECO:0000256" key="5">
    <source>
        <dbReference type="SAM" id="Phobius"/>
    </source>
</evidence>
<dbReference type="InterPro" id="IPR000620">
    <property type="entry name" value="EamA_dom"/>
</dbReference>
<dbReference type="InterPro" id="IPR037185">
    <property type="entry name" value="EmrE-like"/>
</dbReference>
<evidence type="ECO:0000256" key="4">
    <source>
        <dbReference type="ARBA" id="ARBA00023136"/>
    </source>
</evidence>
<dbReference type="EnsemblMetazoa" id="tetur13g00700.1">
    <property type="protein sequence ID" value="tetur13g00700.1"/>
    <property type="gene ID" value="tetur13g00700"/>
</dbReference>
<dbReference type="PANTHER" id="PTHR22911">
    <property type="entry name" value="ACYL-MALONYL CONDENSING ENZYME-RELATED"/>
    <property type="match status" value="1"/>
</dbReference>
<reference evidence="7" key="2">
    <citation type="submission" date="2015-06" db="UniProtKB">
        <authorList>
            <consortium name="EnsemblMetazoa"/>
        </authorList>
    </citation>
    <scope>IDENTIFICATION</scope>
</reference>
<keyword evidence="2 5" id="KW-0812">Transmembrane</keyword>
<dbReference type="SUPFAM" id="SSF103481">
    <property type="entry name" value="Multidrug resistance efflux transporter EmrE"/>
    <property type="match status" value="2"/>
</dbReference>
<evidence type="ECO:0000313" key="7">
    <source>
        <dbReference type="EnsemblMetazoa" id="tetur13g00700.1"/>
    </source>
</evidence>
<dbReference type="GO" id="GO:0016020">
    <property type="term" value="C:membrane"/>
    <property type="evidence" value="ECO:0007669"/>
    <property type="project" value="UniProtKB-SubCell"/>
</dbReference>
<feature type="transmembrane region" description="Helical" evidence="5">
    <location>
        <begin position="295"/>
        <end position="313"/>
    </location>
</feature>
<dbReference type="HOGENOM" id="CLU_032828_1_2_1"/>
<keyword evidence="4 5" id="KW-0472">Membrane</keyword>
<feature type="transmembrane region" description="Helical" evidence="5">
    <location>
        <begin position="380"/>
        <end position="402"/>
    </location>
</feature>
<feature type="transmembrane region" description="Helical" evidence="5">
    <location>
        <begin position="355"/>
        <end position="374"/>
    </location>
</feature>
<dbReference type="Pfam" id="PF00892">
    <property type="entry name" value="EamA"/>
    <property type="match status" value="2"/>
</dbReference>
<protein>
    <recommendedName>
        <fullName evidence="6">EamA domain-containing protein</fullName>
    </recommendedName>
</protein>
<dbReference type="eggNOG" id="KOG4510">
    <property type="taxonomic scope" value="Eukaryota"/>
</dbReference>
<feature type="transmembrane region" description="Helical" evidence="5">
    <location>
        <begin position="137"/>
        <end position="156"/>
    </location>
</feature>
<evidence type="ECO:0000256" key="3">
    <source>
        <dbReference type="ARBA" id="ARBA00022989"/>
    </source>
</evidence>
<dbReference type="KEGG" id="tut:107365004"/>
<proteinExistence type="predicted"/>
<keyword evidence="3 5" id="KW-1133">Transmembrane helix</keyword>
<feature type="transmembrane region" description="Helical" evidence="5">
    <location>
        <begin position="107"/>
        <end position="125"/>
    </location>
</feature>
<dbReference type="PANTHER" id="PTHR22911:SF6">
    <property type="entry name" value="SOLUTE CARRIER FAMILY 35 MEMBER G1"/>
    <property type="match status" value="1"/>
</dbReference>
<evidence type="ECO:0000256" key="2">
    <source>
        <dbReference type="ARBA" id="ARBA00022692"/>
    </source>
</evidence>
<feature type="transmembrane region" description="Helical" evidence="5">
    <location>
        <begin position="191"/>
        <end position="211"/>
    </location>
</feature>
<dbReference type="Gene3D" id="1.10.3730.20">
    <property type="match status" value="1"/>
</dbReference>
<dbReference type="AlphaFoldDB" id="T1KJP7"/>
<comment type="subcellular location">
    <subcellularLocation>
        <location evidence="1">Membrane</location>
        <topology evidence="1">Multi-pass membrane protein</topology>
    </subcellularLocation>
</comment>
<feature type="domain" description="EamA" evidence="6">
    <location>
        <begin position="264"/>
        <end position="397"/>
    </location>
</feature>
<evidence type="ECO:0000313" key="8">
    <source>
        <dbReference type="Proteomes" id="UP000015104"/>
    </source>
</evidence>
<feature type="transmembrane region" description="Helical" evidence="5">
    <location>
        <begin position="74"/>
        <end position="95"/>
    </location>
</feature>
<dbReference type="EMBL" id="CAEY01000163">
    <property type="status" value="NOT_ANNOTATED_CDS"/>
    <property type="molecule type" value="Genomic_DNA"/>
</dbReference>
<dbReference type="OrthoDB" id="6502282at2759"/>
<organism evidence="7 8">
    <name type="scientific">Tetranychus urticae</name>
    <name type="common">Two-spotted spider mite</name>
    <dbReference type="NCBI Taxonomy" id="32264"/>
    <lineage>
        <taxon>Eukaryota</taxon>
        <taxon>Metazoa</taxon>
        <taxon>Ecdysozoa</taxon>
        <taxon>Arthropoda</taxon>
        <taxon>Chelicerata</taxon>
        <taxon>Arachnida</taxon>
        <taxon>Acari</taxon>
        <taxon>Acariformes</taxon>
        <taxon>Trombidiformes</taxon>
        <taxon>Prostigmata</taxon>
        <taxon>Eleutherengona</taxon>
        <taxon>Raphignathae</taxon>
        <taxon>Tetranychoidea</taxon>
        <taxon>Tetranychidae</taxon>
        <taxon>Tetranychus</taxon>
    </lineage>
</organism>
<evidence type="ECO:0000256" key="1">
    <source>
        <dbReference type="ARBA" id="ARBA00004141"/>
    </source>
</evidence>
<feature type="domain" description="EamA" evidence="6">
    <location>
        <begin position="76"/>
        <end position="207"/>
    </location>
</feature>
<reference evidence="8" key="1">
    <citation type="submission" date="2011-08" db="EMBL/GenBank/DDBJ databases">
        <authorList>
            <person name="Rombauts S."/>
        </authorList>
    </citation>
    <scope>NUCLEOTIDE SEQUENCE</scope>
    <source>
        <strain evidence="8">London</strain>
    </source>
</reference>
<dbReference type="Proteomes" id="UP000015104">
    <property type="component" value="Unassembled WGS sequence"/>
</dbReference>
<feature type="transmembrane region" description="Helical" evidence="5">
    <location>
        <begin position="162"/>
        <end position="184"/>
    </location>
</feature>
<dbReference type="OMA" id="PIASCYV"/>
<feature type="transmembrane region" description="Helical" evidence="5">
    <location>
        <begin position="262"/>
        <end position="283"/>
    </location>
</feature>
<evidence type="ECO:0000259" key="6">
    <source>
        <dbReference type="Pfam" id="PF00892"/>
    </source>
</evidence>
<keyword evidence="8" id="KW-1185">Reference proteome</keyword>
<feature type="transmembrane region" description="Helical" evidence="5">
    <location>
        <begin position="325"/>
        <end position="343"/>
    </location>
</feature>
<sequence length="419" mass="47194">MRLKWDKNNKGTILDDPFISKVSLGDSKMAILSSNPSDDEDVLFDESETSRLHKNDRYDDEKGSTLPTSPKLNIYKGIVFSALSSIFFSMSSAIVKYLKNIHPGELALFRFIGIFILSVPLVFYHEENFLGPSDLRLFLVFRGIAGSTSLFLRFCAFRDLPFVDASVIIFTVPVVVTIFACVCLNEPCGLFQTFIVTLTMIGLCLTVRLPILVEEEGAVFNHILNKMPNSSYVPDINHQVSNQTIFNSHGQQPGFNFSEASYLRGVLAGLSSTFFAASVYIILRRVKATHYSVIMFNFGMVAIFETALITTILDGFSIPSSSEEWILIIFLMLFSFLGQILLTKSLQMEQAGPVAIVRSATDIVLAFVWQIWFFNQTPDFWSVSGAFLVVLCIFLTSLRKWILSLPEHSMIKHRLKFVR</sequence>
<name>T1KJP7_TETUR</name>